<accession>A0A9P6FGH5</accession>
<proteinExistence type="predicted"/>
<evidence type="ECO:0000313" key="3">
    <source>
        <dbReference type="Proteomes" id="UP000780801"/>
    </source>
</evidence>
<name>A0A9P6FGH5_9FUNG</name>
<sequence>AATFRKGKRQIPTRKKHVKINRAHCIEAVTQALRERLREKVLAARSQDSQTCIAATVKESLLGQDTPRNVRPRALALLRNLEPGLSPDVSVFDLPQGLGPGRSFRSIWQETVRSHFDTEWEAASSGTKKPVVKSSTVSKRKRGEDRKGKSVVRDTALIAGSSKRNDPDDEPDDEPDDAADNVLGDSEKIRTCPTTFKKILRPELQPHLKALIQIAERRQDDMTRIMDEVS</sequence>
<dbReference type="Proteomes" id="UP000780801">
    <property type="component" value="Unassembled WGS sequence"/>
</dbReference>
<comment type="caution">
    <text evidence="2">The sequence shown here is derived from an EMBL/GenBank/DDBJ whole genome shotgun (WGS) entry which is preliminary data.</text>
</comment>
<organism evidence="2 3">
    <name type="scientific">Lunasporangiospora selenospora</name>
    <dbReference type="NCBI Taxonomy" id="979761"/>
    <lineage>
        <taxon>Eukaryota</taxon>
        <taxon>Fungi</taxon>
        <taxon>Fungi incertae sedis</taxon>
        <taxon>Mucoromycota</taxon>
        <taxon>Mortierellomycotina</taxon>
        <taxon>Mortierellomycetes</taxon>
        <taxon>Mortierellales</taxon>
        <taxon>Mortierellaceae</taxon>
        <taxon>Lunasporangiospora</taxon>
    </lineage>
</organism>
<feature type="compositionally biased region" description="Low complexity" evidence="1">
    <location>
        <begin position="125"/>
        <end position="137"/>
    </location>
</feature>
<evidence type="ECO:0000313" key="2">
    <source>
        <dbReference type="EMBL" id="KAF9550765.1"/>
    </source>
</evidence>
<feature type="non-terminal residue" evidence="2">
    <location>
        <position position="230"/>
    </location>
</feature>
<protein>
    <submittedName>
        <fullName evidence="2">Uncharacterized protein</fullName>
    </submittedName>
</protein>
<reference evidence="2" key="1">
    <citation type="journal article" date="2020" name="Fungal Divers.">
        <title>Resolving the Mortierellaceae phylogeny through synthesis of multi-gene phylogenetics and phylogenomics.</title>
        <authorList>
            <person name="Vandepol N."/>
            <person name="Liber J."/>
            <person name="Desiro A."/>
            <person name="Na H."/>
            <person name="Kennedy M."/>
            <person name="Barry K."/>
            <person name="Grigoriev I.V."/>
            <person name="Miller A.N."/>
            <person name="O'Donnell K."/>
            <person name="Stajich J.E."/>
            <person name="Bonito G."/>
        </authorList>
    </citation>
    <scope>NUCLEOTIDE SEQUENCE</scope>
    <source>
        <strain evidence="2">KOD1015</strain>
    </source>
</reference>
<feature type="compositionally biased region" description="Basic and acidic residues" evidence="1">
    <location>
        <begin position="142"/>
        <end position="152"/>
    </location>
</feature>
<feature type="compositionally biased region" description="Acidic residues" evidence="1">
    <location>
        <begin position="167"/>
        <end position="179"/>
    </location>
</feature>
<gene>
    <name evidence="2" type="ORF">BGW38_009539</name>
</gene>
<evidence type="ECO:0000256" key="1">
    <source>
        <dbReference type="SAM" id="MobiDB-lite"/>
    </source>
</evidence>
<dbReference type="AlphaFoldDB" id="A0A9P6FGH5"/>
<dbReference type="EMBL" id="JAABOA010007078">
    <property type="protein sequence ID" value="KAF9550765.1"/>
    <property type="molecule type" value="Genomic_DNA"/>
</dbReference>
<keyword evidence="3" id="KW-1185">Reference proteome</keyword>
<feature type="non-terminal residue" evidence="2">
    <location>
        <position position="1"/>
    </location>
</feature>
<feature type="region of interest" description="Disordered" evidence="1">
    <location>
        <begin position="125"/>
        <end position="187"/>
    </location>
</feature>